<reference evidence="2 3" key="1">
    <citation type="submission" date="2023-09" db="EMBL/GenBank/DDBJ databases">
        <title>Streptomyces sp. nov.: A antagonism against Alternaria gaisen Producing Streptochlin, Isolated from Tamarix root soil.</title>
        <authorList>
            <person name="Chen Y."/>
        </authorList>
    </citation>
    <scope>NUCLEOTIDE SEQUENCE [LARGE SCALE GENOMIC DNA]</scope>
    <source>
        <strain evidence="2 3">TRM76323</strain>
    </source>
</reference>
<feature type="region of interest" description="Disordered" evidence="1">
    <location>
        <begin position="34"/>
        <end position="124"/>
    </location>
</feature>
<evidence type="ECO:0000313" key="3">
    <source>
        <dbReference type="Proteomes" id="UP001250181"/>
    </source>
</evidence>
<keyword evidence="3" id="KW-1185">Reference proteome</keyword>
<dbReference type="Proteomes" id="UP001250181">
    <property type="component" value="Unassembled WGS sequence"/>
</dbReference>
<sequence length="124" mass="12611">MSVSVLSVPLVLFCVGNGGLRVERAASATVTVRSVNGDVHPGPARRPRAGQRRGSNGGAVGLPAAAGPYAGDADSGSGRVVSDVPRDPGSSRAVTAFSEKARTATWRSVPRTDPPSRSSYPVGE</sequence>
<name>A0ABU3QLN1_9ACTN</name>
<dbReference type="EMBL" id="JAWCTQ010000018">
    <property type="protein sequence ID" value="MDT9683678.1"/>
    <property type="molecule type" value="Genomic_DNA"/>
</dbReference>
<feature type="compositionally biased region" description="Low complexity" evidence="1">
    <location>
        <begin position="61"/>
        <end position="78"/>
    </location>
</feature>
<gene>
    <name evidence="2" type="ORF">RND61_16645</name>
</gene>
<organism evidence="2 3">
    <name type="scientific">Streptomyces tamarix</name>
    <dbReference type="NCBI Taxonomy" id="3078565"/>
    <lineage>
        <taxon>Bacteria</taxon>
        <taxon>Bacillati</taxon>
        <taxon>Actinomycetota</taxon>
        <taxon>Actinomycetes</taxon>
        <taxon>Kitasatosporales</taxon>
        <taxon>Streptomycetaceae</taxon>
        <taxon>Streptomyces</taxon>
    </lineage>
</organism>
<proteinExistence type="predicted"/>
<feature type="compositionally biased region" description="Polar residues" evidence="1">
    <location>
        <begin position="115"/>
        <end position="124"/>
    </location>
</feature>
<dbReference type="RefSeq" id="WP_315878742.1">
    <property type="nucleotide sequence ID" value="NZ_JAWCTQ010000018.1"/>
</dbReference>
<protein>
    <recommendedName>
        <fullName evidence="4">Secreted protein</fullName>
    </recommendedName>
</protein>
<evidence type="ECO:0000313" key="2">
    <source>
        <dbReference type="EMBL" id="MDT9683678.1"/>
    </source>
</evidence>
<evidence type="ECO:0008006" key="4">
    <source>
        <dbReference type="Google" id="ProtNLM"/>
    </source>
</evidence>
<evidence type="ECO:0000256" key="1">
    <source>
        <dbReference type="SAM" id="MobiDB-lite"/>
    </source>
</evidence>
<comment type="caution">
    <text evidence="2">The sequence shown here is derived from an EMBL/GenBank/DDBJ whole genome shotgun (WGS) entry which is preliminary data.</text>
</comment>
<accession>A0ABU3QLN1</accession>